<dbReference type="STRING" id="266128.ABB25_02430"/>
<dbReference type="AlphaFoldDB" id="A0A0R0C4L3"/>
<comment type="caution">
    <text evidence="2">The sequence shown here is derived from an EMBL/GenBank/DDBJ whole genome shotgun (WGS) entry which is preliminary data.</text>
</comment>
<dbReference type="OrthoDB" id="3790495at2"/>
<reference evidence="2 3" key="1">
    <citation type="submission" date="2015-05" db="EMBL/GenBank/DDBJ databases">
        <title>Genome sequencing and analysis of members of genus Stenotrophomonas.</title>
        <authorList>
            <person name="Patil P.P."/>
            <person name="Midha S."/>
            <person name="Patil P.B."/>
        </authorList>
    </citation>
    <scope>NUCLEOTIDE SEQUENCE [LARGE SCALE GENOMIC DNA]</scope>
    <source>
        <strain evidence="2 3">DSM 17805</strain>
    </source>
</reference>
<proteinExistence type="predicted"/>
<keyword evidence="1" id="KW-0472">Membrane</keyword>
<sequence>MAAVTALKPIANARWWMGLWGLAVLVVWGGCLMPLPELPSVPANDKWQHFAAYFLLAASGVQLWRGRPALIRLALGLLLMGAAIEVAQGSFTAARQADPGDLLANALGVAVGIALSATPLGNVLLRLQPARD</sequence>
<evidence type="ECO:0000313" key="3">
    <source>
        <dbReference type="Proteomes" id="UP000051254"/>
    </source>
</evidence>
<evidence type="ECO:0000313" key="2">
    <source>
        <dbReference type="EMBL" id="KRG60131.1"/>
    </source>
</evidence>
<dbReference type="Proteomes" id="UP000051254">
    <property type="component" value="Unassembled WGS sequence"/>
</dbReference>
<dbReference type="RefSeq" id="WP_057663208.1">
    <property type="nucleotide sequence ID" value="NZ_LDJH01000005.1"/>
</dbReference>
<dbReference type="EMBL" id="LDJH01000005">
    <property type="protein sequence ID" value="KRG60131.1"/>
    <property type="molecule type" value="Genomic_DNA"/>
</dbReference>
<dbReference type="PANTHER" id="PTHR28008:SF1">
    <property type="entry name" value="DOMAIN PROTEIN, PUTATIVE (AFU_ORTHOLOGUE AFUA_3G10980)-RELATED"/>
    <property type="match status" value="1"/>
</dbReference>
<keyword evidence="1" id="KW-0812">Transmembrane</keyword>
<protein>
    <recommendedName>
        <fullName evidence="4">VanZ-like domain-containing protein</fullName>
    </recommendedName>
</protein>
<feature type="transmembrane region" description="Helical" evidence="1">
    <location>
        <begin position="47"/>
        <end position="64"/>
    </location>
</feature>
<feature type="transmembrane region" description="Helical" evidence="1">
    <location>
        <begin position="15"/>
        <end position="35"/>
    </location>
</feature>
<dbReference type="PATRIC" id="fig|266128.3.peg.2132"/>
<organism evidence="2 3">
    <name type="scientific">Stenotrophomonas koreensis</name>
    <dbReference type="NCBI Taxonomy" id="266128"/>
    <lineage>
        <taxon>Bacteria</taxon>
        <taxon>Pseudomonadati</taxon>
        <taxon>Pseudomonadota</taxon>
        <taxon>Gammaproteobacteria</taxon>
        <taxon>Lysobacterales</taxon>
        <taxon>Lysobacteraceae</taxon>
        <taxon>Stenotrophomonas</taxon>
    </lineage>
</organism>
<keyword evidence="1" id="KW-1133">Transmembrane helix</keyword>
<dbReference type="PANTHER" id="PTHR28008">
    <property type="entry name" value="DOMAIN PROTEIN, PUTATIVE (AFU_ORTHOLOGUE AFUA_3G10980)-RELATED"/>
    <property type="match status" value="1"/>
</dbReference>
<name>A0A0R0C4L3_9GAMM</name>
<evidence type="ECO:0000256" key="1">
    <source>
        <dbReference type="SAM" id="Phobius"/>
    </source>
</evidence>
<keyword evidence="3" id="KW-1185">Reference proteome</keyword>
<feature type="transmembrane region" description="Helical" evidence="1">
    <location>
        <begin position="103"/>
        <end position="125"/>
    </location>
</feature>
<evidence type="ECO:0008006" key="4">
    <source>
        <dbReference type="Google" id="ProtNLM"/>
    </source>
</evidence>
<accession>A0A0R0C4L3</accession>
<feature type="transmembrane region" description="Helical" evidence="1">
    <location>
        <begin position="71"/>
        <end position="91"/>
    </location>
</feature>
<gene>
    <name evidence="2" type="ORF">ABB25_02430</name>
</gene>